<accession>A0ABZ0Z6N3</accession>
<name>A0ABZ0Z6N3_9CAUD</name>
<dbReference type="InterPro" id="IPR000086">
    <property type="entry name" value="NUDIX_hydrolase_dom"/>
</dbReference>
<organism evidence="3 4">
    <name type="scientific">phage Lak_Megaphage_Sonny</name>
    <dbReference type="NCBI Taxonomy" id="3109229"/>
    <lineage>
        <taxon>Viruses</taxon>
        <taxon>Duplodnaviria</taxon>
        <taxon>Heunggongvirae</taxon>
        <taxon>Uroviricota</taxon>
        <taxon>Caudoviricetes</taxon>
        <taxon>Caudoviricetes code 15 clade</taxon>
    </lineage>
</organism>
<dbReference type="PANTHER" id="PTHR43736">
    <property type="entry name" value="ADP-RIBOSE PYROPHOSPHATASE"/>
    <property type="match status" value="1"/>
</dbReference>
<dbReference type="PROSITE" id="PS00893">
    <property type="entry name" value="NUDIX_BOX"/>
    <property type="match status" value="1"/>
</dbReference>
<dbReference type="PROSITE" id="PS51462">
    <property type="entry name" value="NUDIX"/>
    <property type="match status" value="1"/>
</dbReference>
<proteinExistence type="predicted"/>
<dbReference type="EMBL" id="OR769223">
    <property type="protein sequence ID" value="WQJ53922.1"/>
    <property type="molecule type" value="Genomic_DNA"/>
</dbReference>
<reference evidence="3 4" key="1">
    <citation type="submission" date="2023-11" db="EMBL/GenBank/DDBJ databases">
        <authorList>
            <person name="Cook R."/>
            <person name="Crisci M."/>
            <person name="Pye H."/>
            <person name="Adriaenssens E."/>
            <person name="Santini J."/>
        </authorList>
    </citation>
    <scope>NUCLEOTIDE SEQUENCE [LARGE SCALE GENOMIC DNA]</scope>
    <source>
        <strain evidence="3">Lak_Megaphage_Sonny</strain>
    </source>
</reference>
<keyword evidence="1 3" id="KW-0378">Hydrolase</keyword>
<dbReference type="Proteomes" id="UP001358193">
    <property type="component" value="Segment"/>
</dbReference>
<keyword evidence="4" id="KW-1185">Reference proteome</keyword>
<dbReference type="PANTHER" id="PTHR43736:SF1">
    <property type="entry name" value="DIHYDRONEOPTERIN TRIPHOSPHATE DIPHOSPHATASE"/>
    <property type="match status" value="1"/>
</dbReference>
<dbReference type="GO" id="GO:0016787">
    <property type="term" value="F:hydrolase activity"/>
    <property type="evidence" value="ECO:0007669"/>
    <property type="project" value="UniProtKB-KW"/>
</dbReference>
<dbReference type="Pfam" id="PF00293">
    <property type="entry name" value="NUDIX"/>
    <property type="match status" value="1"/>
</dbReference>
<dbReference type="InterPro" id="IPR015797">
    <property type="entry name" value="NUDIX_hydrolase-like_dom_sf"/>
</dbReference>
<evidence type="ECO:0000313" key="3">
    <source>
        <dbReference type="EMBL" id="WQJ53922.1"/>
    </source>
</evidence>
<dbReference type="Gene3D" id="3.90.79.10">
    <property type="entry name" value="Nucleoside Triphosphate Pyrophosphohydrolase"/>
    <property type="match status" value="1"/>
</dbReference>
<protein>
    <submittedName>
        <fullName evidence="3">MutT/NUDIX hydrolase</fullName>
    </submittedName>
</protein>
<sequence>MKNFPFEHNGETFWYSRGIVCVSFIFATDKNGDIHVLANKRGSGVPTPGYWNCPCGHLDFDEDCKDCAVRETYEETGIQINKKSLTLYTINDRDFQSKDQSLGFIYYTMITDKTIEEMPTNKKHMEKNEVDEIKWINVDQLNDYKWAFNHEKRIMQILNYLNK</sequence>
<dbReference type="SUPFAM" id="SSF55811">
    <property type="entry name" value="Nudix"/>
    <property type="match status" value="1"/>
</dbReference>
<evidence type="ECO:0000313" key="4">
    <source>
        <dbReference type="Proteomes" id="UP001358193"/>
    </source>
</evidence>
<evidence type="ECO:0000256" key="1">
    <source>
        <dbReference type="ARBA" id="ARBA00022801"/>
    </source>
</evidence>
<dbReference type="CDD" id="cd02883">
    <property type="entry name" value="NUDIX_Hydrolase"/>
    <property type="match status" value="1"/>
</dbReference>
<dbReference type="InterPro" id="IPR020084">
    <property type="entry name" value="NUDIX_hydrolase_CS"/>
</dbReference>
<evidence type="ECO:0000259" key="2">
    <source>
        <dbReference type="PROSITE" id="PS51462"/>
    </source>
</evidence>
<feature type="domain" description="Nudix hydrolase" evidence="2">
    <location>
        <begin position="16"/>
        <end position="161"/>
    </location>
</feature>